<evidence type="ECO:0000256" key="2">
    <source>
        <dbReference type="ARBA" id="ARBA00022729"/>
    </source>
</evidence>
<dbReference type="SUPFAM" id="SSF53850">
    <property type="entry name" value="Periplasmic binding protein-like II"/>
    <property type="match status" value="1"/>
</dbReference>
<protein>
    <submittedName>
        <fullName evidence="4">Amino acid ABC transporter substrate-binding protein (PAAT family)</fullName>
    </submittedName>
</protein>
<dbReference type="PANTHER" id="PTHR35936:SF35">
    <property type="entry name" value="L-CYSTINE-BINDING PROTEIN TCYJ"/>
    <property type="match status" value="1"/>
</dbReference>
<proteinExistence type="inferred from homology"/>
<dbReference type="Pfam" id="PF00497">
    <property type="entry name" value="SBP_bac_3"/>
    <property type="match status" value="1"/>
</dbReference>
<feature type="domain" description="Solute-binding protein family 3/N-terminal" evidence="3">
    <location>
        <begin position="33"/>
        <end position="256"/>
    </location>
</feature>
<dbReference type="InterPro" id="IPR001638">
    <property type="entry name" value="Solute-binding_3/MltF_N"/>
</dbReference>
<evidence type="ECO:0000256" key="1">
    <source>
        <dbReference type="ARBA" id="ARBA00010333"/>
    </source>
</evidence>
<keyword evidence="2" id="KW-0732">Signal</keyword>
<comment type="similarity">
    <text evidence="1">Belongs to the bacterial solute-binding protein 3 family.</text>
</comment>
<organism evidence="4 5">
    <name type="scientific">Aeromonas salmonicida</name>
    <dbReference type="NCBI Taxonomy" id="645"/>
    <lineage>
        <taxon>Bacteria</taxon>
        <taxon>Pseudomonadati</taxon>
        <taxon>Pseudomonadota</taxon>
        <taxon>Gammaproteobacteria</taxon>
        <taxon>Aeromonadales</taxon>
        <taxon>Aeromonadaceae</taxon>
        <taxon>Aeromonas</taxon>
    </lineage>
</organism>
<sequence length="256" mass="28456">MSMGLEKMKPGVWIGCLWALLLTTCSLAAPVPVLKMVYFDDFAPYSWRDEQGKMRGIMVDVMDRVASELDIKVSHEGYPWLRAQKLVRAGQADGFVTVPTLERRGYTRIVEEPVAFSALTVFTEAGHPGMVQIQQAKSLADLKGFTILDYIGNGWGKENLVGFKVHLTMNVDNVFKMLSAGRGDLMFTDSIVANFKLSQLGLTGQIVEVPLQLGLTPLTLCIANTSPFHRRAAEFSRVLVMLRQSGQLALIEARYR</sequence>
<evidence type="ECO:0000259" key="3">
    <source>
        <dbReference type="SMART" id="SM00062"/>
    </source>
</evidence>
<name>A0AAX1PJD6_AERSA</name>
<dbReference type="AlphaFoldDB" id="A0AAX1PJD6"/>
<comment type="caution">
    <text evidence="4">The sequence shown here is derived from an EMBL/GenBank/DDBJ whole genome shotgun (WGS) entry which is preliminary data.</text>
</comment>
<dbReference type="Proteomes" id="UP000249422">
    <property type="component" value="Unassembled WGS sequence"/>
</dbReference>
<dbReference type="SMART" id="SM00062">
    <property type="entry name" value="PBPb"/>
    <property type="match status" value="1"/>
</dbReference>
<reference evidence="4 5" key="1">
    <citation type="submission" date="2018-06" db="EMBL/GenBank/DDBJ databases">
        <title>Freshwater and sediment microbial communities from various areas in North America, analyzing microbe dynamics in response to fracking.</title>
        <authorList>
            <person name="Lamendella R."/>
        </authorList>
    </citation>
    <scope>NUCLEOTIDE SEQUENCE [LARGE SCALE GENOMIC DNA]</scope>
    <source>
        <strain evidence="4 5">17</strain>
    </source>
</reference>
<dbReference type="PANTHER" id="PTHR35936">
    <property type="entry name" value="MEMBRANE-BOUND LYTIC MUREIN TRANSGLYCOSYLASE F"/>
    <property type="match status" value="1"/>
</dbReference>
<evidence type="ECO:0000313" key="4">
    <source>
        <dbReference type="EMBL" id="RAJ05989.1"/>
    </source>
</evidence>
<dbReference type="EMBL" id="QLLM01000005">
    <property type="protein sequence ID" value="RAJ05989.1"/>
    <property type="molecule type" value="Genomic_DNA"/>
</dbReference>
<dbReference type="Gene3D" id="3.40.190.10">
    <property type="entry name" value="Periplasmic binding protein-like II"/>
    <property type="match status" value="2"/>
</dbReference>
<gene>
    <name evidence="4" type="ORF">DEU50_10587</name>
</gene>
<accession>A0AAX1PJD6</accession>
<evidence type="ECO:0000313" key="5">
    <source>
        <dbReference type="Proteomes" id="UP000249422"/>
    </source>
</evidence>